<sequence>MHKGASLLEVVGRNDWVEGYVAAAGGKWSRKMGKPSARSSLESPLARRSFEMEQTAIASVVLGRVSNAERWYTLDIKQVRRLEATPPQPICDFYTMDANADFQRGCWGRFLRGQRPLERYLAILRRFGIERGQEMGAPSDIANNDRVNDEAAAPASIPLDAVTALRSIGASFRQIGISLAAIVTVPCRHVAAAGRSVFASLVPPSPPSVLDISRGKH</sequence>
<name>S3CPX4_OPHP1</name>
<dbReference type="Proteomes" id="UP000016923">
    <property type="component" value="Unassembled WGS sequence"/>
</dbReference>
<protein>
    <submittedName>
        <fullName evidence="1">Uncharacterized protein</fullName>
    </submittedName>
</protein>
<dbReference type="VEuPathDB" id="FungiDB:F503_03989"/>
<evidence type="ECO:0000313" key="1">
    <source>
        <dbReference type="EMBL" id="EPE02640.1"/>
    </source>
</evidence>
<dbReference type="EMBL" id="KE148175">
    <property type="protein sequence ID" value="EPE02640.1"/>
    <property type="molecule type" value="Genomic_DNA"/>
</dbReference>
<gene>
    <name evidence="1" type="ORF">F503_03989</name>
</gene>
<dbReference type="AlphaFoldDB" id="S3CPX4"/>
<organism evidence="1 2">
    <name type="scientific">Ophiostoma piceae (strain UAMH 11346)</name>
    <name type="common">Sap stain fungus</name>
    <dbReference type="NCBI Taxonomy" id="1262450"/>
    <lineage>
        <taxon>Eukaryota</taxon>
        <taxon>Fungi</taxon>
        <taxon>Dikarya</taxon>
        <taxon>Ascomycota</taxon>
        <taxon>Pezizomycotina</taxon>
        <taxon>Sordariomycetes</taxon>
        <taxon>Sordariomycetidae</taxon>
        <taxon>Ophiostomatales</taxon>
        <taxon>Ophiostomataceae</taxon>
        <taxon>Ophiostoma</taxon>
    </lineage>
</organism>
<accession>S3CPX4</accession>
<reference evidence="1 2" key="1">
    <citation type="journal article" date="2013" name="BMC Genomics">
        <title>The genome and transcriptome of the pine saprophyte Ophiostoma piceae, and a comparison with the bark beetle-associated pine pathogen Grosmannia clavigera.</title>
        <authorList>
            <person name="Haridas S."/>
            <person name="Wang Y."/>
            <person name="Lim L."/>
            <person name="Massoumi Alamouti S."/>
            <person name="Jackman S."/>
            <person name="Docking R."/>
            <person name="Robertson G."/>
            <person name="Birol I."/>
            <person name="Bohlmann J."/>
            <person name="Breuil C."/>
        </authorList>
    </citation>
    <scope>NUCLEOTIDE SEQUENCE [LARGE SCALE GENOMIC DNA]</scope>
    <source>
        <strain evidence="1 2">UAMH 11346</strain>
    </source>
</reference>
<dbReference type="HOGENOM" id="CLU_1272647_0_0_1"/>
<proteinExistence type="predicted"/>
<keyword evidence="2" id="KW-1185">Reference proteome</keyword>
<evidence type="ECO:0000313" key="2">
    <source>
        <dbReference type="Proteomes" id="UP000016923"/>
    </source>
</evidence>